<dbReference type="InterPro" id="IPR001647">
    <property type="entry name" value="HTH_TetR"/>
</dbReference>
<comment type="caution">
    <text evidence="4">The sequence shown here is derived from an EMBL/GenBank/DDBJ whole genome shotgun (WGS) entry which is preliminary data.</text>
</comment>
<evidence type="ECO:0000256" key="1">
    <source>
        <dbReference type="ARBA" id="ARBA00023015"/>
    </source>
</evidence>
<dbReference type="PANTHER" id="PTHR30055">
    <property type="entry name" value="HTH-TYPE TRANSCRIPTIONAL REGULATOR RUTR"/>
    <property type="match status" value="1"/>
</dbReference>
<gene>
    <name evidence="4" type="ORF">FNL38_10536</name>
</gene>
<dbReference type="InterPro" id="IPR009057">
    <property type="entry name" value="Homeodomain-like_sf"/>
</dbReference>
<keyword evidence="2" id="KW-0238">DNA-binding</keyword>
<proteinExistence type="predicted"/>
<dbReference type="Pfam" id="PF00440">
    <property type="entry name" value="TetR_N"/>
    <property type="match status" value="1"/>
</dbReference>
<accession>A0A652YMR2</accession>
<dbReference type="AlphaFoldDB" id="A0A652YMR2"/>
<dbReference type="InterPro" id="IPR050109">
    <property type="entry name" value="HTH-type_TetR-like_transc_reg"/>
</dbReference>
<protein>
    <submittedName>
        <fullName evidence="4">TetR family transcriptional regulator</fullName>
    </submittedName>
</protein>
<evidence type="ECO:0000256" key="2">
    <source>
        <dbReference type="ARBA" id="ARBA00023125"/>
    </source>
</evidence>
<dbReference type="GO" id="GO:0000976">
    <property type="term" value="F:transcription cis-regulatory region binding"/>
    <property type="evidence" value="ECO:0007669"/>
    <property type="project" value="TreeGrafter"/>
</dbReference>
<organism evidence="4">
    <name type="scientific">Nocardia globerula</name>
    <dbReference type="NCBI Taxonomy" id="1818"/>
    <lineage>
        <taxon>Bacteria</taxon>
        <taxon>Bacillati</taxon>
        <taxon>Actinomycetota</taxon>
        <taxon>Actinomycetes</taxon>
        <taxon>Mycobacteriales</taxon>
        <taxon>Nocardiaceae</taxon>
        <taxon>Nocardia</taxon>
    </lineage>
</organism>
<name>A0A652YMR2_NOCGL</name>
<evidence type="ECO:0000256" key="3">
    <source>
        <dbReference type="ARBA" id="ARBA00023163"/>
    </source>
</evidence>
<reference evidence="4" key="1">
    <citation type="submission" date="2019-07" db="EMBL/GenBank/DDBJ databases">
        <title>Genomic Encyclopedia of Type Strains, Phase IV (KMG-IV): sequencing the most valuable type-strain genomes for metagenomic binning, comparative biology and taxonomic classification.</title>
        <authorList>
            <person name="Goeker M."/>
        </authorList>
    </citation>
    <scope>NUCLEOTIDE SEQUENCE</scope>
    <source>
        <strain evidence="4">DSM 44596</strain>
    </source>
</reference>
<dbReference type="EMBL" id="VNIQ01000005">
    <property type="protein sequence ID" value="TYQ02887.1"/>
    <property type="molecule type" value="Genomic_DNA"/>
</dbReference>
<dbReference type="PROSITE" id="PS50977">
    <property type="entry name" value="HTH_TETR_2"/>
    <property type="match status" value="1"/>
</dbReference>
<keyword evidence="1" id="KW-0805">Transcription regulation</keyword>
<sequence>MGSETLGLRERKRIATRELIERTAVELVLELGYDEVTVERICEACDLSTRTFFNYFPTKDAAIGGIAIVVPPTEVISELLDAHPNDPLHGALAVFAEAMKIMDERPDLLVHRRQLFERHPTLLQQHLATFHELEDTLTRMLTEELLERPTHGRLPADMAAADEATATVIIAGASMRYVFRAWQKSERDRPRAELVDPALTLMAHILRSAH</sequence>
<dbReference type="Gene3D" id="1.10.357.10">
    <property type="entry name" value="Tetracycline Repressor, domain 2"/>
    <property type="match status" value="1"/>
</dbReference>
<keyword evidence="3" id="KW-0804">Transcription</keyword>
<dbReference type="GO" id="GO:0003700">
    <property type="term" value="F:DNA-binding transcription factor activity"/>
    <property type="evidence" value="ECO:0007669"/>
    <property type="project" value="TreeGrafter"/>
</dbReference>
<dbReference type="PANTHER" id="PTHR30055:SF238">
    <property type="entry name" value="MYCOFACTOCIN BIOSYNTHESIS TRANSCRIPTIONAL REGULATOR MFTR-RELATED"/>
    <property type="match status" value="1"/>
</dbReference>
<dbReference type="PROSITE" id="PS01081">
    <property type="entry name" value="HTH_TETR_1"/>
    <property type="match status" value="1"/>
</dbReference>
<dbReference type="SUPFAM" id="SSF46689">
    <property type="entry name" value="Homeodomain-like"/>
    <property type="match status" value="1"/>
</dbReference>
<evidence type="ECO:0000313" key="4">
    <source>
        <dbReference type="EMBL" id="TYQ02887.1"/>
    </source>
</evidence>
<dbReference type="InterPro" id="IPR023772">
    <property type="entry name" value="DNA-bd_HTH_TetR-type_CS"/>
</dbReference>